<evidence type="ECO:0000313" key="2">
    <source>
        <dbReference type="Proteomes" id="UP001595989"/>
    </source>
</evidence>
<protein>
    <submittedName>
        <fullName evidence="1">Uncharacterized protein</fullName>
    </submittedName>
</protein>
<proteinExistence type="predicted"/>
<evidence type="ECO:0000313" key="1">
    <source>
        <dbReference type="EMBL" id="MFC4557863.1"/>
    </source>
</evidence>
<organism evidence="1 2">
    <name type="scientific">Virgibacillus kekensis</name>
    <dbReference type="NCBI Taxonomy" id="202261"/>
    <lineage>
        <taxon>Bacteria</taxon>
        <taxon>Bacillati</taxon>
        <taxon>Bacillota</taxon>
        <taxon>Bacilli</taxon>
        <taxon>Bacillales</taxon>
        <taxon>Bacillaceae</taxon>
        <taxon>Virgibacillus</taxon>
    </lineage>
</organism>
<dbReference type="Proteomes" id="UP001595989">
    <property type="component" value="Unassembled WGS sequence"/>
</dbReference>
<comment type="caution">
    <text evidence="1">The sequence shown here is derived from an EMBL/GenBank/DDBJ whole genome shotgun (WGS) entry which is preliminary data.</text>
</comment>
<sequence length="232" mass="26389">MRKVIVADVDRIDFQNSLEDVHLVDSESERDSDGTLLIDRNNYGNVLDLKNAFIPSSMFRPNDSPNGLHVYFELELYPFFQKVRDVITSDPSPKGVFRLRRIMKNKNELIIADDLYVLDTVFGKPECIYVKQTNRNVSPHHVIVTVNFGGGTMAHLDYTFSNEDLIELEWSGNKKIIEFSSTEMHPVEPAGNSSLPLSYNVDSILALSHKVDGEIMKRHKYLTDLVQGGDQQ</sequence>
<dbReference type="RefSeq" id="WP_390294006.1">
    <property type="nucleotide sequence ID" value="NZ_JBHSFU010000004.1"/>
</dbReference>
<gene>
    <name evidence="1" type="ORF">ACFO3D_06520</name>
</gene>
<name>A0ABV9DJ63_9BACI</name>
<accession>A0ABV9DJ63</accession>
<reference evidence="2" key="1">
    <citation type="journal article" date="2019" name="Int. J. Syst. Evol. Microbiol.">
        <title>The Global Catalogue of Microorganisms (GCM) 10K type strain sequencing project: providing services to taxonomists for standard genome sequencing and annotation.</title>
        <authorList>
            <consortium name="The Broad Institute Genomics Platform"/>
            <consortium name="The Broad Institute Genome Sequencing Center for Infectious Disease"/>
            <person name="Wu L."/>
            <person name="Ma J."/>
        </authorList>
    </citation>
    <scope>NUCLEOTIDE SEQUENCE [LARGE SCALE GENOMIC DNA]</scope>
    <source>
        <strain evidence="2">CGMCC 4.7426</strain>
    </source>
</reference>
<dbReference type="EMBL" id="JBHSFU010000004">
    <property type="protein sequence ID" value="MFC4557863.1"/>
    <property type="molecule type" value="Genomic_DNA"/>
</dbReference>
<keyword evidence="2" id="KW-1185">Reference proteome</keyword>